<comment type="caution">
    <text evidence="1">The sequence shown here is derived from an EMBL/GenBank/DDBJ whole genome shotgun (WGS) entry which is preliminary data.</text>
</comment>
<name>A0ACC3BBX0_9EURO</name>
<evidence type="ECO:0000313" key="1">
    <source>
        <dbReference type="EMBL" id="KAK1147952.1"/>
    </source>
</evidence>
<proteinExistence type="predicted"/>
<sequence length="728" mass="80018">MGGSSPPFLYDAPSAYSFHGPTDHPFNPKAVTQASWTRAKQKPQPKGPLVNFNRHPDSYNNIPDGKSRWTPMSRKTKPRIILARKVQLGLRVLMLLGALGSLFCAIIIKNAAVSVIWIVRVGPAVAILHTLYGIYHLCRSAVSRPPGSQASYMVFASTLDLGLIPFYVFTAFLAYKQYTENEYHWTTMLSSDLDMTTKISQVTFLLSVINGALHLISLGICIFLGVVFRKITKLPPDMNPLEDNLTARPHKRTKSELAEKHASQSTLDSAMSEDPLMGPPRKMAFMHTRGQSSEGGSIMTEKRHSQLSEHSNRISRMVSPMPPMPFENQADPTDYMTEHVPEHNPDVFARPTSSVRHGAPVREPSPDFPNRSQCVSPASDNWVAYSDRSPSPVDVVHNENQAHAPREPSSVYSRGTASGGSNGRAADWVHPGQRNGWNVGETIQEDAHGEYESLPVHEYYGHDDYTNDTRQPTRFYDTAEQDIGDHNIRIFQDHADHDDLYDDHHDSDLRVNPLALNPPTPQPILDETPDHPHNVSARMALTEVPNLSPTPPVSVPASDNIPAKNGRFYGELEENNTFGLNIPRNVSDHRQAPSSPTASHGLWGKKTKSPKPKSPKANAYGALRQHDDEADPVTGEPLALPSDPLATADGDRKGRVVSNSGADFGRRRVGQDPSLSYGNYIAGLGVGRRRDVSGKMAEEGRGGVAKSIPNDNDASTPRAAGWARFAGL</sequence>
<dbReference type="Proteomes" id="UP001177260">
    <property type="component" value="Unassembled WGS sequence"/>
</dbReference>
<reference evidence="1 2" key="1">
    <citation type="journal article" date="2023" name="ACS Omega">
        <title>Identification of the Neoaspergillic Acid Biosynthesis Gene Cluster by Establishing an In Vitro CRISPR-Ribonucleoprotein Genetic System in Aspergillus melleus.</title>
        <authorList>
            <person name="Yuan B."/>
            <person name="Grau M.F."/>
            <person name="Murata R.M."/>
            <person name="Torok T."/>
            <person name="Venkateswaran K."/>
            <person name="Stajich J.E."/>
            <person name="Wang C.C.C."/>
        </authorList>
    </citation>
    <scope>NUCLEOTIDE SEQUENCE [LARGE SCALE GENOMIC DNA]</scope>
    <source>
        <strain evidence="1 2">IMV 1140</strain>
    </source>
</reference>
<gene>
    <name evidence="1" type="ORF">N8T08_000468</name>
</gene>
<evidence type="ECO:0000313" key="2">
    <source>
        <dbReference type="Proteomes" id="UP001177260"/>
    </source>
</evidence>
<keyword evidence="2" id="KW-1185">Reference proteome</keyword>
<accession>A0ACC3BBX0</accession>
<dbReference type="EMBL" id="JAOPJF010000010">
    <property type="protein sequence ID" value="KAK1147952.1"/>
    <property type="molecule type" value="Genomic_DNA"/>
</dbReference>
<protein>
    <submittedName>
        <fullName evidence="1">Uncharacterized protein</fullName>
    </submittedName>
</protein>
<organism evidence="1 2">
    <name type="scientific">Aspergillus melleus</name>
    <dbReference type="NCBI Taxonomy" id="138277"/>
    <lineage>
        <taxon>Eukaryota</taxon>
        <taxon>Fungi</taxon>
        <taxon>Dikarya</taxon>
        <taxon>Ascomycota</taxon>
        <taxon>Pezizomycotina</taxon>
        <taxon>Eurotiomycetes</taxon>
        <taxon>Eurotiomycetidae</taxon>
        <taxon>Eurotiales</taxon>
        <taxon>Aspergillaceae</taxon>
        <taxon>Aspergillus</taxon>
        <taxon>Aspergillus subgen. Circumdati</taxon>
    </lineage>
</organism>